<feature type="transmembrane region" description="Helical" evidence="2">
    <location>
        <begin position="110"/>
        <end position="133"/>
    </location>
</feature>
<name>A0ABY7DVL7_MYAAR</name>
<feature type="region of interest" description="Disordered" evidence="1">
    <location>
        <begin position="341"/>
        <end position="366"/>
    </location>
</feature>
<dbReference type="PROSITE" id="PS00652">
    <property type="entry name" value="TNFR_NGFR_1"/>
    <property type="match status" value="1"/>
</dbReference>
<keyword evidence="2" id="KW-0472">Membrane</keyword>
<proteinExistence type="predicted"/>
<keyword evidence="2" id="KW-1133">Transmembrane helix</keyword>
<sequence length="366" mass="40933">MYGFTNCYPCVPCQRGKYREAGSRSEVCNYCNKNCSVVFRYESMPCGGSSPGHCGQCFTGREPEDEMPESFCKEPVGKTTAPSTTKELVGRTTTSLNEASDVPKKSIDSAGVAIIMCTAVLICVAFGAGIYHFRKDICRRCNCVSEGDYFGSQESKRPLKSDCSLEIDGPNSPCPELESHPVDFGPPALEQIRTYMPDFKLDVESESTKKCLIIVSTKASNEHKRNTIFVYLRIEKAVYEPEEERWLKEKQSYPEFVYMVLKTWVQRDHHPTFLKLYDAVRKADIGIAEELLESVHIQYPVEEGRISSERDAERELVPYTGIPILSRSTFQFTSIEIPAPSTGSTGSDAQYVSSDESLVLKTPNTS</sequence>
<protein>
    <recommendedName>
        <fullName evidence="3">TNFR-Cys domain-containing protein</fullName>
    </recommendedName>
</protein>
<keyword evidence="5" id="KW-1185">Reference proteome</keyword>
<evidence type="ECO:0000259" key="3">
    <source>
        <dbReference type="PROSITE" id="PS00652"/>
    </source>
</evidence>
<accession>A0ABY7DVL7</accession>
<reference evidence="4" key="1">
    <citation type="submission" date="2022-11" db="EMBL/GenBank/DDBJ databases">
        <title>Centuries of genome instability and evolution in soft-shell clam transmissible cancer (bioRxiv).</title>
        <authorList>
            <person name="Hart S.F.M."/>
            <person name="Yonemitsu M.A."/>
            <person name="Giersch R.M."/>
            <person name="Beal B.F."/>
            <person name="Arriagada G."/>
            <person name="Davis B.W."/>
            <person name="Ostrander E.A."/>
            <person name="Goff S.P."/>
            <person name="Metzger M.J."/>
        </authorList>
    </citation>
    <scope>NUCLEOTIDE SEQUENCE</scope>
    <source>
        <strain evidence="4">MELC-2E11</strain>
        <tissue evidence="4">Siphon/mantle</tissue>
    </source>
</reference>
<keyword evidence="2" id="KW-0812">Transmembrane</keyword>
<evidence type="ECO:0000313" key="5">
    <source>
        <dbReference type="Proteomes" id="UP001164746"/>
    </source>
</evidence>
<dbReference type="InterPro" id="IPR001368">
    <property type="entry name" value="TNFR/NGFR_Cys_rich_reg"/>
</dbReference>
<gene>
    <name evidence="4" type="ORF">MAR_008301</name>
</gene>
<evidence type="ECO:0000256" key="2">
    <source>
        <dbReference type="SAM" id="Phobius"/>
    </source>
</evidence>
<dbReference type="EMBL" id="CP111015">
    <property type="protein sequence ID" value="WAR01743.1"/>
    <property type="molecule type" value="Genomic_DNA"/>
</dbReference>
<feature type="domain" description="TNFR-Cys" evidence="3">
    <location>
        <begin position="13"/>
        <end position="54"/>
    </location>
</feature>
<evidence type="ECO:0000256" key="1">
    <source>
        <dbReference type="SAM" id="MobiDB-lite"/>
    </source>
</evidence>
<dbReference type="Proteomes" id="UP001164746">
    <property type="component" value="Chromosome 4"/>
</dbReference>
<organism evidence="4 5">
    <name type="scientific">Mya arenaria</name>
    <name type="common">Soft-shell clam</name>
    <dbReference type="NCBI Taxonomy" id="6604"/>
    <lineage>
        <taxon>Eukaryota</taxon>
        <taxon>Metazoa</taxon>
        <taxon>Spiralia</taxon>
        <taxon>Lophotrochozoa</taxon>
        <taxon>Mollusca</taxon>
        <taxon>Bivalvia</taxon>
        <taxon>Autobranchia</taxon>
        <taxon>Heteroconchia</taxon>
        <taxon>Euheterodonta</taxon>
        <taxon>Imparidentia</taxon>
        <taxon>Neoheterodontei</taxon>
        <taxon>Myida</taxon>
        <taxon>Myoidea</taxon>
        <taxon>Myidae</taxon>
        <taxon>Mya</taxon>
    </lineage>
</organism>
<evidence type="ECO:0000313" key="4">
    <source>
        <dbReference type="EMBL" id="WAR01743.1"/>
    </source>
</evidence>